<protein>
    <recommendedName>
        <fullName evidence="1">Stage 0 sporulation protein A homolog</fullName>
    </recommendedName>
</protein>
<evidence type="ECO:0000259" key="8">
    <source>
        <dbReference type="PROSITE" id="PS50110"/>
    </source>
</evidence>
<keyword evidence="4" id="KW-0804">Transcription</keyword>
<feature type="modified residue" description="4-aspartylphosphate" evidence="6">
    <location>
        <position position="64"/>
    </location>
</feature>
<evidence type="ECO:0000256" key="4">
    <source>
        <dbReference type="ARBA" id="ARBA00023163"/>
    </source>
</evidence>
<comment type="function">
    <text evidence="5">May play the central regulatory role in sporulation. It may be an element of the effector pathway responsible for the activation of sporulation genes in response to nutritional stress. Spo0A may act in concert with spo0H (a sigma factor) to control the expression of some genes that are critical to the sporulation process.</text>
</comment>
<dbReference type="RefSeq" id="WP_226385392.1">
    <property type="nucleotide sequence ID" value="NZ_JADCKA010000008.1"/>
</dbReference>
<keyword evidence="11" id="KW-1185">Reference proteome</keyword>
<feature type="domain" description="OmpR/PhoB-type" evidence="9">
    <location>
        <begin position="138"/>
        <end position="235"/>
    </location>
</feature>
<dbReference type="PANTHER" id="PTHR48111">
    <property type="entry name" value="REGULATOR OF RPOS"/>
    <property type="match status" value="1"/>
</dbReference>
<sequence>MKGIIDTRGQNYRYRILIVEDDEIIAKTLKEQFGKWNFDAECVKNFSNVDDEFMKYNPQLVIMDISLPNFDGYYWCEAIRKLSKVPIIFLSSASENMNIVMALSAGADDFISKPFDFSVLIAKVKAVLRRTYDFVGSSYILKHGNMILDIGEHVVKSDSGEVELTKNECRILTILMENSGNVVTRSEIMKALWESDEFIDENTLSVNINRLRKKLDEIGVSDAVKTKKGEGYILS</sequence>
<dbReference type="InterPro" id="IPR036388">
    <property type="entry name" value="WH-like_DNA-bd_sf"/>
</dbReference>
<dbReference type="EMBL" id="JADCKA010000008">
    <property type="protein sequence ID" value="MBE5035746.1"/>
    <property type="molecule type" value="Genomic_DNA"/>
</dbReference>
<feature type="domain" description="Response regulatory" evidence="8">
    <location>
        <begin position="15"/>
        <end position="128"/>
    </location>
</feature>
<feature type="DNA-binding region" description="OmpR/PhoB-type" evidence="7">
    <location>
        <begin position="138"/>
        <end position="235"/>
    </location>
</feature>
<dbReference type="InterPro" id="IPR001789">
    <property type="entry name" value="Sig_transdc_resp-reg_receiver"/>
</dbReference>
<evidence type="ECO:0000313" key="11">
    <source>
        <dbReference type="Proteomes" id="UP001516588"/>
    </source>
</evidence>
<dbReference type="Pfam" id="PF00486">
    <property type="entry name" value="Trans_reg_C"/>
    <property type="match status" value="1"/>
</dbReference>
<dbReference type="SUPFAM" id="SSF46894">
    <property type="entry name" value="C-terminal effector domain of the bipartite response regulators"/>
    <property type="match status" value="1"/>
</dbReference>
<dbReference type="InterPro" id="IPR039420">
    <property type="entry name" value="WalR-like"/>
</dbReference>
<keyword evidence="2" id="KW-0805">Transcription regulation</keyword>
<evidence type="ECO:0000256" key="2">
    <source>
        <dbReference type="ARBA" id="ARBA00023015"/>
    </source>
</evidence>
<dbReference type="CDD" id="cd00383">
    <property type="entry name" value="trans_reg_C"/>
    <property type="match status" value="1"/>
</dbReference>
<dbReference type="SMART" id="SM00862">
    <property type="entry name" value="Trans_reg_C"/>
    <property type="match status" value="1"/>
</dbReference>
<dbReference type="PANTHER" id="PTHR48111:SF43">
    <property type="entry name" value="STAGE 0 SPORULATION PROTEIN A HOMOLOG"/>
    <property type="match status" value="1"/>
</dbReference>
<evidence type="ECO:0000256" key="7">
    <source>
        <dbReference type="PROSITE-ProRule" id="PRU01091"/>
    </source>
</evidence>
<gene>
    <name evidence="10" type="ORF">INF20_05555</name>
</gene>
<dbReference type="InterPro" id="IPR011006">
    <property type="entry name" value="CheY-like_superfamily"/>
</dbReference>
<dbReference type="SMART" id="SM00448">
    <property type="entry name" value="REC"/>
    <property type="match status" value="1"/>
</dbReference>
<comment type="caution">
    <text evidence="10">The sequence shown here is derived from an EMBL/GenBank/DDBJ whole genome shotgun (WGS) entry which is preliminary data.</text>
</comment>
<name>A0ABR9QY11_9FIRM</name>
<keyword evidence="6" id="KW-0597">Phosphoprotein</keyword>
<evidence type="ECO:0000256" key="1">
    <source>
        <dbReference type="ARBA" id="ARBA00018672"/>
    </source>
</evidence>
<dbReference type="Gene3D" id="1.10.10.10">
    <property type="entry name" value="Winged helix-like DNA-binding domain superfamily/Winged helix DNA-binding domain"/>
    <property type="match status" value="1"/>
</dbReference>
<evidence type="ECO:0000256" key="3">
    <source>
        <dbReference type="ARBA" id="ARBA00023125"/>
    </source>
</evidence>
<accession>A0ABR9QY11</accession>
<dbReference type="InterPro" id="IPR001867">
    <property type="entry name" value="OmpR/PhoB-type_DNA-bd"/>
</dbReference>
<dbReference type="Gene3D" id="3.40.50.2300">
    <property type="match status" value="1"/>
</dbReference>
<dbReference type="PROSITE" id="PS50110">
    <property type="entry name" value="RESPONSE_REGULATORY"/>
    <property type="match status" value="1"/>
</dbReference>
<keyword evidence="3 7" id="KW-0238">DNA-binding</keyword>
<evidence type="ECO:0000313" key="10">
    <source>
        <dbReference type="EMBL" id="MBE5035746.1"/>
    </source>
</evidence>
<proteinExistence type="predicted"/>
<evidence type="ECO:0000256" key="5">
    <source>
        <dbReference type="ARBA" id="ARBA00024867"/>
    </source>
</evidence>
<dbReference type="PROSITE" id="PS51755">
    <property type="entry name" value="OMPR_PHOB"/>
    <property type="match status" value="1"/>
</dbReference>
<dbReference type="Pfam" id="PF00072">
    <property type="entry name" value="Response_reg"/>
    <property type="match status" value="1"/>
</dbReference>
<dbReference type="Proteomes" id="UP001516588">
    <property type="component" value="Unassembled WGS sequence"/>
</dbReference>
<evidence type="ECO:0000256" key="6">
    <source>
        <dbReference type="PROSITE-ProRule" id="PRU00169"/>
    </source>
</evidence>
<evidence type="ECO:0000259" key="9">
    <source>
        <dbReference type="PROSITE" id="PS51755"/>
    </source>
</evidence>
<reference evidence="10 11" key="1">
    <citation type="submission" date="2020-10" db="EMBL/GenBank/DDBJ databases">
        <title>ChiBAC.</title>
        <authorList>
            <person name="Zenner C."/>
            <person name="Hitch T.C.A."/>
            <person name="Clavel T."/>
        </authorList>
    </citation>
    <scope>NUCLEOTIDE SEQUENCE [LARGE SCALE GENOMIC DNA]</scope>
    <source>
        <strain evidence="10 11">DSM 108706</strain>
    </source>
</reference>
<organism evidence="10 11">
    <name type="scientific">Gallibacter intestinalis</name>
    <dbReference type="NCBI Taxonomy" id="2779356"/>
    <lineage>
        <taxon>Bacteria</taxon>
        <taxon>Bacillati</taxon>
        <taxon>Bacillota</taxon>
        <taxon>Clostridia</taxon>
        <taxon>Eubacteriales</taxon>
        <taxon>Eubacteriaceae</taxon>
        <taxon>Gallibacter</taxon>
    </lineage>
</organism>
<dbReference type="SUPFAM" id="SSF52172">
    <property type="entry name" value="CheY-like"/>
    <property type="match status" value="1"/>
</dbReference>
<dbReference type="InterPro" id="IPR016032">
    <property type="entry name" value="Sig_transdc_resp-reg_C-effctor"/>
</dbReference>